<dbReference type="KEGG" id="pus:CKA81_01405"/>
<evidence type="ECO:0000259" key="6">
    <source>
        <dbReference type="Pfam" id="PF00107"/>
    </source>
</evidence>
<name>A0A410G8J4_9BURK</name>
<reference evidence="7 8" key="1">
    <citation type="submission" date="2017-08" db="EMBL/GenBank/DDBJ databases">
        <authorList>
            <person name="Park S.-J."/>
            <person name="Kim H."/>
        </authorList>
    </citation>
    <scope>NUCLEOTIDE SEQUENCE [LARGE SCALE GENOMIC DNA]</scope>
    <source>
        <strain evidence="8">ye3</strain>
    </source>
</reference>
<organism evidence="7 8">
    <name type="scientific">Pollutimonas thiosulfatoxidans</name>
    <dbReference type="NCBI Taxonomy" id="2028345"/>
    <lineage>
        <taxon>Bacteria</taxon>
        <taxon>Pseudomonadati</taxon>
        <taxon>Pseudomonadota</taxon>
        <taxon>Betaproteobacteria</taxon>
        <taxon>Burkholderiales</taxon>
        <taxon>Alcaligenaceae</taxon>
        <taxon>Pollutimonas</taxon>
    </lineage>
</organism>
<keyword evidence="5" id="KW-0472">Membrane</keyword>
<dbReference type="OrthoDB" id="9771084at2"/>
<dbReference type="Gene3D" id="3.90.180.10">
    <property type="entry name" value="Medium-chain alcohol dehydrogenases, catalytic domain"/>
    <property type="match status" value="1"/>
</dbReference>
<evidence type="ECO:0000256" key="4">
    <source>
        <dbReference type="ARBA" id="ARBA00023002"/>
    </source>
</evidence>
<dbReference type="RefSeq" id="WP_128353701.1">
    <property type="nucleotide sequence ID" value="NZ_CP022987.1"/>
</dbReference>
<dbReference type="GO" id="GO:0046872">
    <property type="term" value="F:metal ion binding"/>
    <property type="evidence" value="ECO:0007669"/>
    <property type="project" value="UniProtKB-KW"/>
</dbReference>
<comment type="cofactor">
    <cofactor evidence="1">
        <name>Zn(2+)</name>
        <dbReference type="ChEBI" id="CHEBI:29105"/>
    </cofactor>
</comment>
<dbReference type="PANTHER" id="PTHR42940">
    <property type="entry name" value="ALCOHOL DEHYDROGENASE 1-RELATED"/>
    <property type="match status" value="1"/>
</dbReference>
<evidence type="ECO:0000313" key="8">
    <source>
        <dbReference type="Proteomes" id="UP000283474"/>
    </source>
</evidence>
<proteinExistence type="predicted"/>
<dbReference type="InterPro" id="IPR036291">
    <property type="entry name" value="NAD(P)-bd_dom_sf"/>
</dbReference>
<dbReference type="Pfam" id="PF00107">
    <property type="entry name" value="ADH_zinc_N"/>
    <property type="match status" value="1"/>
</dbReference>
<keyword evidence="5" id="KW-0812">Transmembrane</keyword>
<dbReference type="PANTHER" id="PTHR42940:SF8">
    <property type="entry name" value="VACUOLAR PROTEIN SORTING-ASSOCIATED PROTEIN 11"/>
    <property type="match status" value="1"/>
</dbReference>
<keyword evidence="4" id="KW-0560">Oxidoreductase</keyword>
<feature type="transmembrane region" description="Helical" evidence="5">
    <location>
        <begin position="7"/>
        <end position="27"/>
    </location>
</feature>
<keyword evidence="8" id="KW-1185">Reference proteome</keyword>
<keyword evidence="3" id="KW-0862">Zinc</keyword>
<keyword evidence="5" id="KW-1133">Transmembrane helix</keyword>
<dbReference type="Gene3D" id="3.40.50.720">
    <property type="entry name" value="NAD(P)-binding Rossmann-like Domain"/>
    <property type="match status" value="1"/>
</dbReference>
<sequence length="178" mass="18233">MDLIKEPLVIIGAGGLGLMALALLKLMDGNAAVLIEPDPVKRKVALQMGAIGAFDPAAVADGSATAGLGDGAAAVLDFVGSPASIAQGVTMLRKGGRLIMVGMYGGELSLPIPTLVLRAISLEGSYVGSLAQMRELMALVKRKGIPEIPIVPRPLSEINDAIAQMREGGVVGRTVLQP</sequence>
<dbReference type="AlphaFoldDB" id="A0A410G8J4"/>
<dbReference type="Proteomes" id="UP000283474">
    <property type="component" value="Chromosome"/>
</dbReference>
<protein>
    <recommendedName>
        <fullName evidence="6">Alcohol dehydrogenase-like C-terminal domain-containing protein</fullName>
    </recommendedName>
</protein>
<evidence type="ECO:0000256" key="5">
    <source>
        <dbReference type="SAM" id="Phobius"/>
    </source>
</evidence>
<gene>
    <name evidence="7" type="ORF">CKA81_01405</name>
</gene>
<evidence type="ECO:0000313" key="7">
    <source>
        <dbReference type="EMBL" id="QAA92648.1"/>
    </source>
</evidence>
<evidence type="ECO:0000256" key="1">
    <source>
        <dbReference type="ARBA" id="ARBA00001947"/>
    </source>
</evidence>
<feature type="domain" description="Alcohol dehydrogenase-like C-terminal" evidence="6">
    <location>
        <begin position="15"/>
        <end position="141"/>
    </location>
</feature>
<dbReference type="SUPFAM" id="SSF51735">
    <property type="entry name" value="NAD(P)-binding Rossmann-fold domains"/>
    <property type="match status" value="1"/>
</dbReference>
<dbReference type="InterPro" id="IPR013149">
    <property type="entry name" value="ADH-like_C"/>
</dbReference>
<evidence type="ECO:0000256" key="3">
    <source>
        <dbReference type="ARBA" id="ARBA00022833"/>
    </source>
</evidence>
<evidence type="ECO:0000256" key="2">
    <source>
        <dbReference type="ARBA" id="ARBA00022723"/>
    </source>
</evidence>
<keyword evidence="2" id="KW-0479">Metal-binding</keyword>
<dbReference type="EMBL" id="CP022987">
    <property type="protein sequence ID" value="QAA92648.1"/>
    <property type="molecule type" value="Genomic_DNA"/>
</dbReference>
<dbReference type="GO" id="GO:0016491">
    <property type="term" value="F:oxidoreductase activity"/>
    <property type="evidence" value="ECO:0007669"/>
    <property type="project" value="UniProtKB-KW"/>
</dbReference>
<accession>A0A410G8J4</accession>